<evidence type="ECO:0000313" key="3">
    <source>
        <dbReference type="Proteomes" id="UP000316628"/>
    </source>
</evidence>
<feature type="chain" id="PRO_5021795484" evidence="1">
    <location>
        <begin position="27"/>
        <end position="48"/>
    </location>
</feature>
<comment type="caution">
    <text evidence="2">The sequence shown here is derived from an EMBL/GenBank/DDBJ whole genome shotgun (WGS) entry which is preliminary data.</text>
</comment>
<feature type="signal peptide" evidence="1">
    <location>
        <begin position="1"/>
        <end position="26"/>
    </location>
</feature>
<dbReference type="EMBL" id="VFPP01000001">
    <property type="protein sequence ID" value="TQM80740.1"/>
    <property type="molecule type" value="Genomic_DNA"/>
</dbReference>
<dbReference type="Proteomes" id="UP000316628">
    <property type="component" value="Unassembled WGS sequence"/>
</dbReference>
<keyword evidence="1" id="KW-0732">Signal</keyword>
<gene>
    <name evidence="2" type="ORF">FHX81_3087</name>
</gene>
<reference evidence="2 3" key="1">
    <citation type="submission" date="2019-06" db="EMBL/GenBank/DDBJ databases">
        <title>Sequencing the genomes of 1000 actinobacteria strains.</title>
        <authorList>
            <person name="Klenk H.-P."/>
        </authorList>
    </citation>
    <scope>NUCLEOTIDE SEQUENCE [LARGE SCALE GENOMIC DNA]</scope>
    <source>
        <strain evidence="2 3">DSM 45456</strain>
    </source>
</reference>
<organism evidence="2 3">
    <name type="scientific">Saccharothrix saharensis</name>
    <dbReference type="NCBI Taxonomy" id="571190"/>
    <lineage>
        <taxon>Bacteria</taxon>
        <taxon>Bacillati</taxon>
        <taxon>Actinomycetota</taxon>
        <taxon>Actinomycetes</taxon>
        <taxon>Pseudonocardiales</taxon>
        <taxon>Pseudonocardiaceae</taxon>
        <taxon>Saccharothrix</taxon>
    </lineage>
</organism>
<protein>
    <submittedName>
        <fullName evidence="2">Uncharacterized protein</fullName>
    </submittedName>
</protein>
<accession>A0A543JD55</accession>
<dbReference type="AlphaFoldDB" id="A0A543JD55"/>
<sequence length="48" mass="4688">MRIIPAALVAVAAAALLALGAGSAAADQATPDHTVAVASTNVDDNRDM</sequence>
<keyword evidence="3" id="KW-1185">Reference proteome</keyword>
<dbReference type="RefSeq" id="WP_170232061.1">
    <property type="nucleotide sequence ID" value="NZ_JBIAIA010000002.1"/>
</dbReference>
<name>A0A543JD55_9PSEU</name>
<evidence type="ECO:0000256" key="1">
    <source>
        <dbReference type="SAM" id="SignalP"/>
    </source>
</evidence>
<proteinExistence type="predicted"/>
<evidence type="ECO:0000313" key="2">
    <source>
        <dbReference type="EMBL" id="TQM80740.1"/>
    </source>
</evidence>